<organism evidence="1 2">
    <name type="scientific">Nocardia halotolerans</name>
    <dbReference type="NCBI Taxonomy" id="1755878"/>
    <lineage>
        <taxon>Bacteria</taxon>
        <taxon>Bacillati</taxon>
        <taxon>Actinomycetota</taxon>
        <taxon>Actinomycetes</taxon>
        <taxon>Mycobacteriales</taxon>
        <taxon>Nocardiaceae</taxon>
        <taxon>Nocardia</taxon>
    </lineage>
</organism>
<protein>
    <submittedName>
        <fullName evidence="1">Uncharacterized protein</fullName>
    </submittedName>
</protein>
<proteinExistence type="predicted"/>
<sequence>MVDVELRPHIPRWSDEIRVRSDSAPWQHGRMSDLRWNEAKNFFDPNLMGTLPDLWVPGVTVADWQVVFDLVQSSGWPWEYLEGGNVRPLPPAADVLPPAADAEYIRLPVWPVPGVQVTFWPMSAAEIDFDVDLRELQGQAGVDTLCDFVCAIGRRLGKPVFMSAEGQYGYPLLGFDPETDRVVLLADPIDHG</sequence>
<dbReference type="Proteomes" id="UP001595844">
    <property type="component" value="Unassembled WGS sequence"/>
</dbReference>
<accession>A0ABV8VPY5</accession>
<keyword evidence="2" id="KW-1185">Reference proteome</keyword>
<gene>
    <name evidence="1" type="ORF">ACFO5K_21625</name>
</gene>
<name>A0ABV8VPY5_9NOCA</name>
<evidence type="ECO:0000313" key="1">
    <source>
        <dbReference type="EMBL" id="MFC4376698.1"/>
    </source>
</evidence>
<comment type="caution">
    <text evidence="1">The sequence shown here is derived from an EMBL/GenBank/DDBJ whole genome shotgun (WGS) entry which is preliminary data.</text>
</comment>
<evidence type="ECO:0000313" key="2">
    <source>
        <dbReference type="Proteomes" id="UP001595844"/>
    </source>
</evidence>
<dbReference type="EMBL" id="JBHSDL010000025">
    <property type="protein sequence ID" value="MFC4376698.1"/>
    <property type="molecule type" value="Genomic_DNA"/>
</dbReference>
<dbReference type="RefSeq" id="WP_378565899.1">
    <property type="nucleotide sequence ID" value="NZ_JBHSDL010000025.1"/>
</dbReference>
<reference evidence="2" key="1">
    <citation type="journal article" date="2019" name="Int. J. Syst. Evol. Microbiol.">
        <title>The Global Catalogue of Microorganisms (GCM) 10K type strain sequencing project: providing services to taxonomists for standard genome sequencing and annotation.</title>
        <authorList>
            <consortium name="The Broad Institute Genomics Platform"/>
            <consortium name="The Broad Institute Genome Sequencing Center for Infectious Disease"/>
            <person name="Wu L."/>
            <person name="Ma J."/>
        </authorList>
    </citation>
    <scope>NUCLEOTIDE SEQUENCE [LARGE SCALE GENOMIC DNA]</scope>
    <source>
        <strain evidence="2">IBRC-M 10490</strain>
    </source>
</reference>